<feature type="compositionally biased region" description="Gly residues" evidence="1">
    <location>
        <begin position="747"/>
        <end position="764"/>
    </location>
</feature>
<reference evidence="4 5" key="1">
    <citation type="journal article" date="2018" name="Plant J.">
        <title>Genome sequences of Chlorella sorokiniana UTEX 1602 and Micractinium conductrix SAG 241.80: implications to maltose excretion by a green alga.</title>
        <authorList>
            <person name="Arriola M.B."/>
            <person name="Velmurugan N."/>
            <person name="Zhang Y."/>
            <person name="Plunkett M.H."/>
            <person name="Hondzo H."/>
            <person name="Barney B.M."/>
        </authorList>
    </citation>
    <scope>NUCLEOTIDE SEQUENCE [LARGE SCALE GENOMIC DNA]</scope>
    <source>
        <strain evidence="4 5">SAG 241.80</strain>
    </source>
</reference>
<dbReference type="InterPro" id="IPR052514">
    <property type="entry name" value="SAM-dependent_MTase"/>
</dbReference>
<dbReference type="EMBL" id="LHPF02000003">
    <property type="protein sequence ID" value="PSC75021.1"/>
    <property type="molecule type" value="Genomic_DNA"/>
</dbReference>
<dbReference type="NCBIfam" id="TIGR01444">
    <property type="entry name" value="fkbM_fam"/>
    <property type="match status" value="2"/>
</dbReference>
<feature type="domain" description="Methyltransferase FkbM" evidence="3">
    <location>
        <begin position="1134"/>
        <end position="1276"/>
    </location>
</feature>
<dbReference type="Gene3D" id="3.40.50.150">
    <property type="entry name" value="Vaccinia Virus protein VP39"/>
    <property type="match status" value="2"/>
</dbReference>
<dbReference type="InterPro" id="IPR029063">
    <property type="entry name" value="SAM-dependent_MTases_sf"/>
</dbReference>
<evidence type="ECO:0000256" key="2">
    <source>
        <dbReference type="SAM" id="Phobius"/>
    </source>
</evidence>
<keyword evidence="2" id="KW-0472">Membrane</keyword>
<feature type="region of interest" description="Disordered" evidence="1">
    <location>
        <begin position="728"/>
        <end position="769"/>
    </location>
</feature>
<accession>A0A2P6VLP0</accession>
<feature type="region of interest" description="Disordered" evidence="1">
    <location>
        <begin position="869"/>
        <end position="923"/>
    </location>
</feature>
<dbReference type="InterPro" id="IPR006342">
    <property type="entry name" value="FkbM_mtfrase"/>
</dbReference>
<keyword evidence="5" id="KW-1185">Reference proteome</keyword>
<feature type="transmembrane region" description="Helical" evidence="2">
    <location>
        <begin position="21"/>
        <end position="39"/>
    </location>
</feature>
<proteinExistence type="predicted"/>
<feature type="domain" description="Methyltransferase FkbM" evidence="3">
    <location>
        <begin position="230"/>
        <end position="376"/>
    </location>
</feature>
<comment type="caution">
    <text evidence="4">The sequence shown here is derived from an EMBL/GenBank/DDBJ whole genome shotgun (WGS) entry which is preliminary data.</text>
</comment>
<feature type="compositionally biased region" description="Low complexity" evidence="1">
    <location>
        <begin position="60"/>
        <end position="85"/>
    </location>
</feature>
<evidence type="ECO:0000313" key="4">
    <source>
        <dbReference type="EMBL" id="PSC75021.1"/>
    </source>
</evidence>
<evidence type="ECO:0000256" key="1">
    <source>
        <dbReference type="SAM" id="MobiDB-lite"/>
    </source>
</evidence>
<feature type="region of interest" description="Disordered" evidence="1">
    <location>
        <begin position="806"/>
        <end position="843"/>
    </location>
</feature>
<protein>
    <submittedName>
        <fullName evidence="4">A disintegrin and metallo ase with thrombospondin motifs 12</fullName>
    </submittedName>
</protein>
<organism evidence="4 5">
    <name type="scientific">Micractinium conductrix</name>
    <dbReference type="NCBI Taxonomy" id="554055"/>
    <lineage>
        <taxon>Eukaryota</taxon>
        <taxon>Viridiplantae</taxon>
        <taxon>Chlorophyta</taxon>
        <taxon>core chlorophytes</taxon>
        <taxon>Trebouxiophyceae</taxon>
        <taxon>Chlorellales</taxon>
        <taxon>Chlorellaceae</taxon>
        <taxon>Chlorella clade</taxon>
        <taxon>Micractinium</taxon>
    </lineage>
</organism>
<dbReference type="PANTHER" id="PTHR34203:SF13">
    <property type="entry name" value="EXPRESSED PROTEIN"/>
    <property type="match status" value="1"/>
</dbReference>
<feature type="compositionally biased region" description="Low complexity" evidence="1">
    <location>
        <begin position="892"/>
        <end position="906"/>
    </location>
</feature>
<sequence length="1495" mass="160420">MAGLDFRKRGALIPAGRGPGCVLLLMVALTCLSAGFFLGNSSQLAERSVVAAAATGSAAGASSTGSAAEQQGSSSDGNSSTGGASAHAGKEKSVCDNSCPTAGDGTCDDGRVHRVGGEHAADSLSIFPVKCDLGTDCDDCGPWVHTNTDESDVWRPIQEIMAKGFSVSARKTRHPSGYWVAFTDPRQDVDVSSNLHHNGLLEAGFTWAWHLILKEGCRPKGGGKPALVLDVGANVRFGYYSLLAASMGCRVVAWEPVPYFAAYFKYALLKNNLTHAVELRERIVSNSSGGELTIVVPNRGIWGTAGIGGKNIDGAVANEGEYDKIVRQVERVDEVATEDVLIMKIDVEGFEPSVLQGSKNLLLQHTVSNIFMEYSPGVAERARDWKWFESNPATLMGLLHGGYTILHLGDMKDGLPDWEGSKPLPKLESVTKEVLMNDIEDAWRLQDGTLGCHHAAEDDSLLKGKEGMLFDCLTIPEGIHPHSFRATFGHNTNIWAFKEKPRFASIGDAASLAPLYVDIQHEFFVPGGVVGAARRLCPDIPPTALVAHRCPCTAPEVCGELAQAVLQVAKEGKMPPFTVEGRERPQPEQYGMDTCLPPLSGMGAAQERSSSLPLIDENVPVNHDWVAVQTTSAKRRASRRHLLRQLRQRLAAANAAPASGMPLPQELAGLEEQEEDLMRQLTDLKARLEEPEHREEVPLLRQHFAVTNRLHEVQQAVKYLRQQQAAEDAAWHTRRHARRQRRAEHAPGGGVGGSSGLASSGGSGSSAETADLQRDFNADLAQADGGADLAQADGGADLAQALEQQLGMGGGGQQQEAPAGGTVAGLDGAHATTPPCEEAPVGGAVAGLDGAHATTPPCEEAPAGGAVAGLNGVHATTPPGGTGGGRLQEVPAGGAVDGLDGEALGGADDDASPTELQPVFGQPTFGQHSAASLQYVPGQERPVLAVLGAGVIIGNTSRLPWEQDMTFGDPLAMPASKAWLGPRKTFLKRRCEDSCLGRTRNGVCDDGRPTVRYKKELQQHPRYTTYQVHCDLGTDCSDCGAWYHNNANEAENWAPVRELRRMNANFSLYTRVSPNPQPFWMAFAEGGEDRGVSAYIQKHGIYEHGHTWAWHNLLRECILPGPDKGAASRQLVVDVGANFGYYSLLAASMGCRVVAWEPVPYFAAYFKYALLRNNMTHAVALRDTIAGSEAGELTIQAPLRGAWGAAGVDGNNIEPQIPVMMSITQRVERVDAVVHEPALILKANVEGHEASVLRSAKRLLLKHGVKHIFVDYSPGIAERRKDWAAAEANPATLIGLLRARYTILHLPADFREGSSPEWAGVKSLPHMEELTEAVLRYDVLDVQRMREGSLGCPPVPELKQRNLTLFACGAVPEALDPYSFRAAFLHSAQLTRSASGRAEPWFANIGAPAALVPLAYDVKHSFFVKGGRHGMGRRPCLELQPDQQVPHRCACTAKEVCGELEAAVSELARQGKLPPFPLQTQQRNAGEAALSIASW</sequence>
<keyword evidence="2" id="KW-0812">Transmembrane</keyword>
<evidence type="ECO:0000313" key="5">
    <source>
        <dbReference type="Proteomes" id="UP000239649"/>
    </source>
</evidence>
<feature type="compositionally biased region" description="Basic residues" evidence="1">
    <location>
        <begin position="732"/>
        <end position="742"/>
    </location>
</feature>
<feature type="region of interest" description="Disordered" evidence="1">
    <location>
        <begin position="60"/>
        <end position="94"/>
    </location>
</feature>
<dbReference type="Pfam" id="PF05050">
    <property type="entry name" value="Methyltransf_21"/>
    <property type="match status" value="2"/>
</dbReference>
<dbReference type="GO" id="GO:0007229">
    <property type="term" value="P:integrin-mediated signaling pathway"/>
    <property type="evidence" value="ECO:0007669"/>
    <property type="project" value="UniProtKB-KW"/>
</dbReference>
<dbReference type="SUPFAM" id="SSF53335">
    <property type="entry name" value="S-adenosyl-L-methionine-dependent methyltransferases"/>
    <property type="match status" value="2"/>
</dbReference>
<gene>
    <name evidence="4" type="ORF">C2E20_1916</name>
</gene>
<dbReference type="PANTHER" id="PTHR34203">
    <property type="entry name" value="METHYLTRANSFERASE, FKBM FAMILY PROTEIN"/>
    <property type="match status" value="1"/>
</dbReference>
<evidence type="ECO:0000259" key="3">
    <source>
        <dbReference type="Pfam" id="PF05050"/>
    </source>
</evidence>
<keyword evidence="2" id="KW-1133">Transmembrane helix</keyword>
<dbReference type="OrthoDB" id="411251at2759"/>
<dbReference type="Proteomes" id="UP000239649">
    <property type="component" value="Unassembled WGS sequence"/>
</dbReference>
<name>A0A2P6VLP0_9CHLO</name>